<dbReference type="NCBIfam" id="TIGR04057">
    <property type="entry name" value="SusC_RagA_signa"/>
    <property type="match status" value="1"/>
</dbReference>
<dbReference type="InterPro" id="IPR023996">
    <property type="entry name" value="TonB-dep_OMP_SusC/RagA"/>
</dbReference>
<dbReference type="Pfam" id="PF13715">
    <property type="entry name" value="CarbopepD_reg_2"/>
    <property type="match status" value="1"/>
</dbReference>
<keyword evidence="5 7" id="KW-0472">Membrane</keyword>
<name>A0ABT8W8F0_9FLAO</name>
<keyword evidence="4 7" id="KW-0812">Transmembrane</keyword>
<comment type="similarity">
    <text evidence="7">Belongs to the TonB-dependent receptor family.</text>
</comment>
<keyword evidence="2 7" id="KW-0813">Transport</keyword>
<dbReference type="Gene3D" id="2.170.130.10">
    <property type="entry name" value="TonB-dependent receptor, plug domain"/>
    <property type="match status" value="1"/>
</dbReference>
<dbReference type="InterPro" id="IPR008969">
    <property type="entry name" value="CarboxyPept-like_regulatory"/>
</dbReference>
<dbReference type="InterPro" id="IPR036942">
    <property type="entry name" value="Beta-barrel_TonB_sf"/>
</dbReference>
<keyword evidence="6 7" id="KW-0998">Cell outer membrane</keyword>
<dbReference type="InterPro" id="IPR023997">
    <property type="entry name" value="TonB-dep_OMP_SusC/RagA_CS"/>
</dbReference>
<dbReference type="NCBIfam" id="TIGR04056">
    <property type="entry name" value="OMP_RagA_SusC"/>
    <property type="match status" value="1"/>
</dbReference>
<evidence type="ECO:0000256" key="3">
    <source>
        <dbReference type="ARBA" id="ARBA00022452"/>
    </source>
</evidence>
<accession>A0ABT8W8F0</accession>
<protein>
    <submittedName>
        <fullName evidence="9">SusC/RagA family TonB-linked outer membrane protein</fullName>
    </submittedName>
</protein>
<evidence type="ECO:0000256" key="2">
    <source>
        <dbReference type="ARBA" id="ARBA00022448"/>
    </source>
</evidence>
<evidence type="ECO:0000256" key="5">
    <source>
        <dbReference type="ARBA" id="ARBA00023136"/>
    </source>
</evidence>
<organism evidence="9 10">
    <name type="scientific">Flavivirga aquimarina</name>
    <dbReference type="NCBI Taxonomy" id="2027862"/>
    <lineage>
        <taxon>Bacteria</taxon>
        <taxon>Pseudomonadati</taxon>
        <taxon>Bacteroidota</taxon>
        <taxon>Flavobacteriia</taxon>
        <taxon>Flavobacteriales</taxon>
        <taxon>Flavobacteriaceae</taxon>
        <taxon>Flavivirga</taxon>
    </lineage>
</organism>
<evidence type="ECO:0000313" key="9">
    <source>
        <dbReference type="EMBL" id="MDO5969404.1"/>
    </source>
</evidence>
<proteinExistence type="inferred from homology"/>
<sequence>MMRTFILLFCTTLFGLTAKGGFSQNDKIVIDADKVISVDAVFKMIKAQTDYSFVYHEGLFKDFPKVPLKKGTIRLNKLLSQSFSTSAVNVIFTLNNTILIKDISDAVISQQRRVSGTVTDPSGLPLPGVTVLIKGTTRGTATDLDGFYSIKVPDPAHVLVFSSLGFEPQEVIVGSQTTINLSLKERISSLDAVTIEAGYYKTSQRVATGGIGSIDAKAIEKQPVNNPLSAMQGHIAGVNISQNSGLPGGNYRIQIRGRNFIDEEGGYDFGTANNPLYIVDGVPYDSGSLEAVQTTSGGVILGGVSPLNTINPADIKSIEVLKDADATAIYGSRGANGVVLITTKKGRVGKTRVKLTVSTSLSEASGFINLMNTEQYLEVRREAFANSGTVTNNATDLYLWDQQRYTDWQEVLIGNTAYRNNVQLSFSGGSEQTQFLLSSGYLSETTVFPGDSKYEKASLLFNMNHQSKNERFKLNFSGTYGSDTNNLPGNDLTRQARILPPNAPALYDDQGNINYWGDFGSSIRNPLAFLETDYRAVTRNLIANTMLSYRLAPALELKTSLGYTDYRLDSYWAQPHTQYSPNIFVDYTSKNSKLNTNTGTRKSWIIEPQINWHYEWDAASIKLLVGATFQQNKEQQLTLRGEGFSSNALILNLASADDVSIFNVSASEYKYHSFFGRFNFNWQDRYIVNLTGRRDGSSRFGPGKQFGYFGALGAAWLFSEEPMLDESEVLSFGKLRASYGITGSDNVGNYKFLETYGTAFGSYNGSGLEPTGLFNPDYAWGETKKLEAALELGFFKDHIFISTAWYRNRSSNQLVNVPLPATVGFSGINANWDALVENTGFEMELRTVNIKRDHFTWSTTFNVSMNRNKLVSFPGIAGSTFNDLRIGRPLGVQGLYHFIGVDPDTGIYQYEDYNNDGLIDRDDNDEFFVDFTPKYFGGLGNTIQYKGLQLDVFFQFKKQKVKKYEASVNRPAAIIGNVPVAFLDRWQQPGDQAPYQGFFTTDNRAANEAEDLYFFSTAAITDASFIRLRNVSLSYRVPKTVTKAKNLDINIYLQGQNLFVISPYKGTDPEALSSRTLPPLRQFTLGLNVSF</sequence>
<dbReference type="Proteomes" id="UP001176883">
    <property type="component" value="Unassembled WGS sequence"/>
</dbReference>
<evidence type="ECO:0000313" key="10">
    <source>
        <dbReference type="Proteomes" id="UP001176883"/>
    </source>
</evidence>
<feature type="domain" description="TonB-dependent receptor plug" evidence="8">
    <location>
        <begin position="207"/>
        <end position="338"/>
    </location>
</feature>
<dbReference type="PROSITE" id="PS52016">
    <property type="entry name" value="TONB_DEPENDENT_REC_3"/>
    <property type="match status" value="1"/>
</dbReference>
<evidence type="ECO:0000256" key="1">
    <source>
        <dbReference type="ARBA" id="ARBA00004571"/>
    </source>
</evidence>
<evidence type="ECO:0000256" key="6">
    <source>
        <dbReference type="ARBA" id="ARBA00023237"/>
    </source>
</evidence>
<dbReference type="Pfam" id="PF07715">
    <property type="entry name" value="Plug"/>
    <property type="match status" value="1"/>
</dbReference>
<reference evidence="9" key="1">
    <citation type="submission" date="2023-07" db="EMBL/GenBank/DDBJ databases">
        <title>Two novel species in the genus Flavivirga.</title>
        <authorList>
            <person name="Kwon K."/>
        </authorList>
    </citation>
    <scope>NUCLEOTIDE SEQUENCE</scope>
    <source>
        <strain evidence="9">KCTC 52353</strain>
    </source>
</reference>
<evidence type="ECO:0000256" key="4">
    <source>
        <dbReference type="ARBA" id="ARBA00022692"/>
    </source>
</evidence>
<dbReference type="InterPro" id="IPR037066">
    <property type="entry name" value="Plug_dom_sf"/>
</dbReference>
<dbReference type="RefSeq" id="WP_303277094.1">
    <property type="nucleotide sequence ID" value="NZ_JAUOEK010000070.1"/>
</dbReference>
<dbReference type="EMBL" id="JAUOEK010000070">
    <property type="protein sequence ID" value="MDO5969404.1"/>
    <property type="molecule type" value="Genomic_DNA"/>
</dbReference>
<dbReference type="SUPFAM" id="SSF49464">
    <property type="entry name" value="Carboxypeptidase regulatory domain-like"/>
    <property type="match status" value="1"/>
</dbReference>
<keyword evidence="10" id="KW-1185">Reference proteome</keyword>
<comment type="subcellular location">
    <subcellularLocation>
        <location evidence="1 7">Cell outer membrane</location>
        <topology evidence="1 7">Multi-pass membrane protein</topology>
    </subcellularLocation>
</comment>
<evidence type="ECO:0000256" key="7">
    <source>
        <dbReference type="PROSITE-ProRule" id="PRU01360"/>
    </source>
</evidence>
<dbReference type="Gene3D" id="2.60.40.1120">
    <property type="entry name" value="Carboxypeptidase-like, regulatory domain"/>
    <property type="match status" value="1"/>
</dbReference>
<comment type="caution">
    <text evidence="9">The sequence shown here is derived from an EMBL/GenBank/DDBJ whole genome shotgun (WGS) entry which is preliminary data.</text>
</comment>
<gene>
    <name evidence="9" type="ORF">Q4Q35_06260</name>
</gene>
<dbReference type="SUPFAM" id="SSF56935">
    <property type="entry name" value="Porins"/>
    <property type="match status" value="1"/>
</dbReference>
<evidence type="ECO:0000259" key="8">
    <source>
        <dbReference type="Pfam" id="PF07715"/>
    </source>
</evidence>
<dbReference type="Gene3D" id="2.40.170.20">
    <property type="entry name" value="TonB-dependent receptor, beta-barrel domain"/>
    <property type="match status" value="1"/>
</dbReference>
<keyword evidence="3 7" id="KW-1134">Transmembrane beta strand</keyword>
<dbReference type="InterPro" id="IPR012910">
    <property type="entry name" value="Plug_dom"/>
</dbReference>
<dbReference type="InterPro" id="IPR039426">
    <property type="entry name" value="TonB-dep_rcpt-like"/>
</dbReference>